<accession>A0A8S5RRV2</accession>
<proteinExistence type="predicted"/>
<name>A0A8S5RRV2_9CAUD</name>
<reference evidence="1" key="1">
    <citation type="journal article" date="2021" name="Proc. Natl. Acad. Sci. U.S.A.">
        <title>A Catalog of Tens of Thousands of Viruses from Human Metagenomes Reveals Hidden Associations with Chronic Diseases.</title>
        <authorList>
            <person name="Tisza M.J."/>
            <person name="Buck C.B."/>
        </authorList>
    </citation>
    <scope>NUCLEOTIDE SEQUENCE</scope>
    <source>
        <strain evidence="1">CtXdu7</strain>
    </source>
</reference>
<protein>
    <submittedName>
        <fullName evidence="1">Uncharacterized protein</fullName>
    </submittedName>
</protein>
<evidence type="ECO:0000313" key="1">
    <source>
        <dbReference type="EMBL" id="DAE91981.1"/>
    </source>
</evidence>
<sequence length="150" mass="17759">MKPQEIIDKTIIARALRLEESKVCDIGTGCSKYIIRIYKNTQHKFILSLVNFENKKKKVIGYYLSEQVDKELPVDYPKPKYSIYMYEDIQKMIKESELSSKDKKPIKYLVEDEPKKEDNSKLIQSLKRELNIIELKIQKEELLKRIEDAS</sequence>
<dbReference type="EMBL" id="BK057792">
    <property type="protein sequence ID" value="DAE91981.1"/>
    <property type="molecule type" value="Genomic_DNA"/>
</dbReference>
<organism evidence="1">
    <name type="scientific">Podoviridae sp. ctXdu7</name>
    <dbReference type="NCBI Taxonomy" id="2827618"/>
    <lineage>
        <taxon>Viruses</taxon>
        <taxon>Duplodnaviria</taxon>
        <taxon>Heunggongvirae</taxon>
        <taxon>Uroviricota</taxon>
        <taxon>Caudoviricetes</taxon>
    </lineage>
</organism>